<feature type="region of interest" description="Disordered" evidence="3">
    <location>
        <begin position="153"/>
        <end position="183"/>
    </location>
</feature>
<evidence type="ECO:0000259" key="4">
    <source>
        <dbReference type="PROSITE" id="PS50110"/>
    </source>
</evidence>
<dbReference type="Gene3D" id="3.40.50.2300">
    <property type="match status" value="1"/>
</dbReference>
<dbReference type="EMBL" id="SPHZ02000011">
    <property type="protein sequence ID" value="KAF0893862.1"/>
    <property type="molecule type" value="Genomic_DNA"/>
</dbReference>
<evidence type="ECO:0000256" key="1">
    <source>
        <dbReference type="ARBA" id="ARBA00023012"/>
    </source>
</evidence>
<dbReference type="SMART" id="SM00448">
    <property type="entry name" value="REC"/>
    <property type="match status" value="1"/>
</dbReference>
<dbReference type="InterPro" id="IPR011006">
    <property type="entry name" value="CheY-like_superfamily"/>
</dbReference>
<dbReference type="OrthoDB" id="673669at2759"/>
<dbReference type="Pfam" id="PF00072">
    <property type="entry name" value="Response_reg"/>
    <property type="match status" value="1"/>
</dbReference>
<dbReference type="PROSITE" id="PS50110">
    <property type="entry name" value="RESPONSE_REGULATORY"/>
    <property type="match status" value="1"/>
</dbReference>
<dbReference type="PANTHER" id="PTHR43874">
    <property type="entry name" value="TWO-COMPONENT RESPONSE REGULATOR"/>
    <property type="match status" value="1"/>
</dbReference>
<gene>
    <name evidence="5" type="ORF">E2562_031399</name>
</gene>
<dbReference type="GO" id="GO:0000160">
    <property type="term" value="P:phosphorelay signal transduction system"/>
    <property type="evidence" value="ECO:0007669"/>
    <property type="project" value="UniProtKB-KW"/>
</dbReference>
<accession>A0A6G1C124</accession>
<feature type="compositionally biased region" description="Acidic residues" evidence="3">
    <location>
        <begin position="163"/>
        <end position="173"/>
    </location>
</feature>
<feature type="region of interest" description="Disordered" evidence="3">
    <location>
        <begin position="238"/>
        <end position="279"/>
    </location>
</feature>
<dbReference type="PANTHER" id="PTHR43874:SF92">
    <property type="entry name" value="TWO-COMPONENT RESPONSE REGULATOR ORR28"/>
    <property type="match status" value="1"/>
</dbReference>
<dbReference type="Proteomes" id="UP000479710">
    <property type="component" value="Unassembled WGS sequence"/>
</dbReference>
<dbReference type="SUPFAM" id="SSF52172">
    <property type="entry name" value="CheY-like"/>
    <property type="match status" value="1"/>
</dbReference>
<feature type="domain" description="Response regulatory" evidence="4">
    <location>
        <begin position="13"/>
        <end position="129"/>
    </location>
</feature>
<dbReference type="AlphaFoldDB" id="A0A6G1C124"/>
<keyword evidence="6" id="KW-1185">Reference proteome</keyword>
<organism evidence="5 6">
    <name type="scientific">Oryza meyeriana var. granulata</name>
    <dbReference type="NCBI Taxonomy" id="110450"/>
    <lineage>
        <taxon>Eukaryota</taxon>
        <taxon>Viridiplantae</taxon>
        <taxon>Streptophyta</taxon>
        <taxon>Embryophyta</taxon>
        <taxon>Tracheophyta</taxon>
        <taxon>Spermatophyta</taxon>
        <taxon>Magnoliopsida</taxon>
        <taxon>Liliopsida</taxon>
        <taxon>Poales</taxon>
        <taxon>Poaceae</taxon>
        <taxon>BOP clade</taxon>
        <taxon>Oryzoideae</taxon>
        <taxon>Oryzeae</taxon>
        <taxon>Oryzinae</taxon>
        <taxon>Oryza</taxon>
        <taxon>Oryza meyeriana</taxon>
    </lineage>
</organism>
<protein>
    <recommendedName>
        <fullName evidence="4">Response regulatory domain-containing protein</fullName>
    </recommendedName>
</protein>
<dbReference type="InterPro" id="IPR045279">
    <property type="entry name" value="ARR-like"/>
</dbReference>
<evidence type="ECO:0000256" key="3">
    <source>
        <dbReference type="SAM" id="MobiDB-lite"/>
    </source>
</evidence>
<comment type="caution">
    <text evidence="5">The sequence shown here is derived from an EMBL/GenBank/DDBJ whole genome shotgun (WGS) entry which is preliminary data.</text>
</comment>
<proteinExistence type="predicted"/>
<name>A0A6G1C124_9ORYZ</name>
<comment type="caution">
    <text evidence="2">Lacks conserved residue(s) required for the propagation of feature annotation.</text>
</comment>
<evidence type="ECO:0000313" key="6">
    <source>
        <dbReference type="Proteomes" id="UP000479710"/>
    </source>
</evidence>
<sequence>MAERVGHSADGVFVMIVDEDKCHANSARCMLSSLNFYVIVYSSPVNALIFLENNAEDVALVLAAVDMKQLSGFQFLEAAKGKRKDLQVIMMSAETTMYTMMRCVQLGACFLAKKPLSDETVRNLWQHVDLKVLKVKKIRELLQDPGQVTVETISYEEQVSGETEADESEEEGEVNSNEAKNAESVEVVSDEIGHGDAKIPNTDFAVGTMYKTSFELSDEKVSSGDDHVVPEANNVHVEETMGSKNSGEQVSHKSDAGVGVRLVDYPDSEDDETKKSTSA</sequence>
<dbReference type="GO" id="GO:0009736">
    <property type="term" value="P:cytokinin-activated signaling pathway"/>
    <property type="evidence" value="ECO:0007669"/>
    <property type="project" value="InterPro"/>
</dbReference>
<reference evidence="5 6" key="1">
    <citation type="submission" date="2019-11" db="EMBL/GenBank/DDBJ databases">
        <title>Whole genome sequence of Oryza granulata.</title>
        <authorList>
            <person name="Li W."/>
        </authorList>
    </citation>
    <scope>NUCLEOTIDE SEQUENCE [LARGE SCALE GENOMIC DNA]</scope>
    <source>
        <strain evidence="6">cv. Menghai</strain>
        <tissue evidence="5">Leaf</tissue>
    </source>
</reference>
<evidence type="ECO:0000313" key="5">
    <source>
        <dbReference type="EMBL" id="KAF0893862.1"/>
    </source>
</evidence>
<keyword evidence="1" id="KW-0902">Two-component regulatory system</keyword>
<dbReference type="InterPro" id="IPR001789">
    <property type="entry name" value="Sig_transdc_resp-reg_receiver"/>
</dbReference>
<evidence type="ECO:0000256" key="2">
    <source>
        <dbReference type="PROSITE-ProRule" id="PRU00169"/>
    </source>
</evidence>